<feature type="region of interest" description="Disordered" evidence="1">
    <location>
        <begin position="549"/>
        <end position="571"/>
    </location>
</feature>
<feature type="region of interest" description="Disordered" evidence="1">
    <location>
        <begin position="34"/>
        <end position="55"/>
    </location>
</feature>
<evidence type="ECO:0000256" key="1">
    <source>
        <dbReference type="SAM" id="MobiDB-lite"/>
    </source>
</evidence>
<dbReference type="InParanoid" id="A0A316V9U3"/>
<accession>A0A316V9U3</accession>
<name>A0A316V9U3_9BASI</name>
<dbReference type="GeneID" id="37022899"/>
<dbReference type="AlphaFoldDB" id="A0A316V9U3"/>
<gene>
    <name evidence="2" type="ORF">FA14DRAFT_181611</name>
</gene>
<keyword evidence="3" id="KW-1185">Reference proteome</keyword>
<dbReference type="EMBL" id="KZ819605">
    <property type="protein sequence ID" value="PWN32943.1"/>
    <property type="molecule type" value="Genomic_DNA"/>
</dbReference>
<feature type="region of interest" description="Disordered" evidence="1">
    <location>
        <begin position="592"/>
        <end position="651"/>
    </location>
</feature>
<sequence length="764" mass="88789">MVFMCQRWTNEAYAASQNYKIPGLLQRHLYKRGQEKGTTSGQPEHGQPSHRSESICSTNQECAMISVPKHGYKHVWSHSPDLHAVKATRKARTDMFKPRRDLSRLMQAPTAIQEVHKSKDELLDKKERVFGTRRGIFEHVLHGSYCPLGSSTSGRDLNAAVSSTYLFRRSGTDVEKEKAVYDKDFKVSYIPSETHIATNDLLKLPFRKTATLFKSQNMYSPSVVGGQETSEHLPPKYKYKPRKEASEYCQSNRAQQYIRRMANMRKNNQTKYAEYLKRGRNRMERIKKDPELLSRHQVSRRKHDEKVKELRRKVRMGTADDNEYQFVARLRQRDKDHKAKTAKSKQSNKRGDLHENGASLSNTEGFKTARPKLMLDLNTPPPFELSDDENSEKYPSGTPSSINQSCAKTRSPTISIKEQGKNELPAWRMRYNMKRRQKRAEQLRTNPKVKAKIGKEYERRKENMKIKQLIWEQNPALQNLRDNNFTPLRTQIRKYVREGKGTEEEKAYVKKLSISDLKYKKAKREAKKAKSILMLDVYSCSPVITALYKRGSPGRSTPPRQPVSDQQQPADSFSSFQHLLKMNPEDLQVSFENEDDSSATSHYFRNVPHSQIIKPKPSRPHKSIAVQTEHKTQSKPDTEVTAKRKPRKRAEDYNLKRRLKRAQLKMNAPDTYQKGLEDERARNVIRRKRRKELALSRSPSSESTAINRAAIRKRVREGKGTEEDKDYIEKLRIKNQMYRRRKSYENLLKLKGPDDQSPNSRGSH</sequence>
<feature type="compositionally biased region" description="Basic and acidic residues" evidence="1">
    <location>
        <begin position="628"/>
        <end position="642"/>
    </location>
</feature>
<feature type="region of interest" description="Disordered" evidence="1">
    <location>
        <begin position="744"/>
        <end position="764"/>
    </location>
</feature>
<organism evidence="2 3">
    <name type="scientific">Meira miltonrushii</name>
    <dbReference type="NCBI Taxonomy" id="1280837"/>
    <lineage>
        <taxon>Eukaryota</taxon>
        <taxon>Fungi</taxon>
        <taxon>Dikarya</taxon>
        <taxon>Basidiomycota</taxon>
        <taxon>Ustilaginomycotina</taxon>
        <taxon>Exobasidiomycetes</taxon>
        <taxon>Exobasidiales</taxon>
        <taxon>Brachybasidiaceae</taxon>
        <taxon>Meira</taxon>
    </lineage>
</organism>
<proteinExistence type="predicted"/>
<feature type="compositionally biased region" description="Polar residues" evidence="1">
    <location>
        <begin position="697"/>
        <end position="706"/>
    </location>
</feature>
<protein>
    <submittedName>
        <fullName evidence="2">Uncharacterized protein</fullName>
    </submittedName>
</protein>
<feature type="region of interest" description="Disordered" evidence="1">
    <location>
        <begin position="689"/>
        <end position="708"/>
    </location>
</feature>
<evidence type="ECO:0000313" key="2">
    <source>
        <dbReference type="EMBL" id="PWN32943.1"/>
    </source>
</evidence>
<dbReference type="RefSeq" id="XP_025353245.1">
    <property type="nucleotide sequence ID" value="XM_025501118.1"/>
</dbReference>
<feature type="compositionally biased region" description="Polar residues" evidence="1">
    <location>
        <begin position="397"/>
        <end position="413"/>
    </location>
</feature>
<feature type="region of interest" description="Disordered" evidence="1">
    <location>
        <begin position="330"/>
        <end position="413"/>
    </location>
</feature>
<reference evidence="2 3" key="1">
    <citation type="journal article" date="2018" name="Mol. Biol. Evol.">
        <title>Broad Genomic Sampling Reveals a Smut Pathogenic Ancestry of the Fungal Clade Ustilaginomycotina.</title>
        <authorList>
            <person name="Kijpornyongpan T."/>
            <person name="Mondo S.J."/>
            <person name="Barry K."/>
            <person name="Sandor L."/>
            <person name="Lee J."/>
            <person name="Lipzen A."/>
            <person name="Pangilinan J."/>
            <person name="LaButti K."/>
            <person name="Hainaut M."/>
            <person name="Henrissat B."/>
            <person name="Grigoriev I.V."/>
            <person name="Spatafora J.W."/>
            <person name="Aime M.C."/>
        </authorList>
    </citation>
    <scope>NUCLEOTIDE SEQUENCE [LARGE SCALE GENOMIC DNA]</scope>
    <source>
        <strain evidence="2 3">MCA 3882</strain>
    </source>
</reference>
<evidence type="ECO:0000313" key="3">
    <source>
        <dbReference type="Proteomes" id="UP000245771"/>
    </source>
</evidence>
<dbReference type="Proteomes" id="UP000245771">
    <property type="component" value="Unassembled WGS sequence"/>
</dbReference>